<accession>A0A9W7E0X2</accession>
<evidence type="ECO:0000259" key="8">
    <source>
        <dbReference type="Pfam" id="PF23138"/>
    </source>
</evidence>
<keyword evidence="4" id="KW-0970">Cilium biogenesis/degradation</keyword>
<feature type="domain" description="LisH" evidence="7">
    <location>
        <begin position="477"/>
        <end position="604"/>
    </location>
</feature>
<gene>
    <name evidence="9" type="ORF">TrRE_jg1355</name>
</gene>
<feature type="non-terminal residue" evidence="9">
    <location>
        <position position="616"/>
    </location>
</feature>
<evidence type="ECO:0000313" key="10">
    <source>
        <dbReference type="Proteomes" id="UP001165082"/>
    </source>
</evidence>
<reference evidence="9" key="1">
    <citation type="submission" date="2022-07" db="EMBL/GenBank/DDBJ databases">
        <title>Genome analysis of Parmales, a sister group of diatoms, reveals the evolutionary specialization of diatoms from phago-mixotrophs to photoautotrophs.</title>
        <authorList>
            <person name="Ban H."/>
            <person name="Sato S."/>
            <person name="Yoshikawa S."/>
            <person name="Kazumasa Y."/>
            <person name="Nakamura Y."/>
            <person name="Ichinomiya M."/>
            <person name="Saitoh K."/>
            <person name="Sato N."/>
            <person name="Blanc-Mathieu R."/>
            <person name="Endo H."/>
            <person name="Kuwata A."/>
            <person name="Ogata H."/>
        </authorList>
    </citation>
    <scope>NUCLEOTIDE SEQUENCE</scope>
</reference>
<dbReference type="OrthoDB" id="538223at2759"/>
<evidence type="ECO:0000256" key="2">
    <source>
        <dbReference type="ARBA" id="ARBA00004120"/>
    </source>
</evidence>
<feature type="domain" description="ARMC9 CTLH-like" evidence="8">
    <location>
        <begin position="63"/>
        <end position="202"/>
    </location>
</feature>
<dbReference type="GO" id="GO:0036064">
    <property type="term" value="C:ciliary basal body"/>
    <property type="evidence" value="ECO:0007669"/>
    <property type="project" value="InterPro"/>
</dbReference>
<dbReference type="InterPro" id="IPR006594">
    <property type="entry name" value="LisH"/>
</dbReference>
<dbReference type="PANTHER" id="PTHR14881">
    <property type="entry name" value="LISH DOMAIN-CONTAINING PROTEIN ARMC9"/>
    <property type="match status" value="1"/>
</dbReference>
<evidence type="ECO:0000313" key="9">
    <source>
        <dbReference type="EMBL" id="GMH57988.1"/>
    </source>
</evidence>
<evidence type="ECO:0000256" key="5">
    <source>
        <dbReference type="ARBA" id="ARBA00023273"/>
    </source>
</evidence>
<organism evidence="9 10">
    <name type="scientific">Triparma retinervis</name>
    <dbReference type="NCBI Taxonomy" id="2557542"/>
    <lineage>
        <taxon>Eukaryota</taxon>
        <taxon>Sar</taxon>
        <taxon>Stramenopiles</taxon>
        <taxon>Ochrophyta</taxon>
        <taxon>Bolidophyceae</taxon>
        <taxon>Parmales</taxon>
        <taxon>Triparmaceae</taxon>
        <taxon>Triparma</taxon>
    </lineage>
</organism>
<dbReference type="GO" id="GO:0005814">
    <property type="term" value="C:centriole"/>
    <property type="evidence" value="ECO:0007669"/>
    <property type="project" value="UniProtKB-SubCell"/>
</dbReference>
<dbReference type="InterPro" id="IPR016024">
    <property type="entry name" value="ARM-type_fold"/>
</dbReference>
<feature type="non-terminal residue" evidence="9">
    <location>
        <position position="1"/>
    </location>
</feature>
<evidence type="ECO:0000256" key="3">
    <source>
        <dbReference type="ARBA" id="ARBA00021146"/>
    </source>
</evidence>
<protein>
    <recommendedName>
        <fullName evidence="3">LisH domain-containing protein ARMC9</fullName>
    </recommendedName>
</protein>
<feature type="compositionally biased region" description="Polar residues" evidence="6">
    <location>
        <begin position="303"/>
        <end position="313"/>
    </location>
</feature>
<dbReference type="Gene3D" id="1.25.10.10">
    <property type="entry name" value="Leucine-rich Repeat Variant"/>
    <property type="match status" value="1"/>
</dbReference>
<dbReference type="InterPro" id="IPR056327">
    <property type="entry name" value="ARMC9_CTLH-like_dom"/>
</dbReference>
<evidence type="ECO:0000256" key="6">
    <source>
        <dbReference type="SAM" id="MobiDB-lite"/>
    </source>
</evidence>
<feature type="region of interest" description="Disordered" evidence="6">
    <location>
        <begin position="290"/>
        <end position="319"/>
    </location>
</feature>
<evidence type="ECO:0000259" key="7">
    <source>
        <dbReference type="Pfam" id="PF21050"/>
    </source>
</evidence>
<evidence type="ECO:0000256" key="4">
    <source>
        <dbReference type="ARBA" id="ARBA00022794"/>
    </source>
</evidence>
<dbReference type="Pfam" id="PF23138">
    <property type="entry name" value="CTLH_Armc9"/>
    <property type="match status" value="1"/>
</dbReference>
<dbReference type="PROSITE" id="PS50896">
    <property type="entry name" value="LISH"/>
    <property type="match status" value="1"/>
</dbReference>
<name>A0A9W7E0X2_9STRA</name>
<evidence type="ECO:0000256" key="1">
    <source>
        <dbReference type="ARBA" id="ARBA00004114"/>
    </source>
</evidence>
<dbReference type="GO" id="GO:0060271">
    <property type="term" value="P:cilium assembly"/>
    <property type="evidence" value="ECO:0007669"/>
    <property type="project" value="InterPro"/>
</dbReference>
<dbReference type="EMBL" id="BRXZ01002248">
    <property type="protein sequence ID" value="GMH57988.1"/>
    <property type="molecule type" value="Genomic_DNA"/>
</dbReference>
<proteinExistence type="predicted"/>
<sequence length="616" mass="69154">IMSSSASKVRVRAVDDLITEYLTFQGYDQTLENFLESTSTTSPNARVKDLDGDERDNVELILSEFMMAFDEGNHVDLFILWQNHVPRPLLRVNSQHPDALTAMKLEFYLNLHCAVYPFRDEVLAEAGSLEEASKRCGKAMSVFRRYISSRGKSLSQTPEFIAFYALPYVPSPTEHPTFKGMFKEEWMLELRRKLRKFVAENLEGGGERKLPAIFSTVEKGQRVDKMNAELREANDKLDNVVSFAESVYNLSLELWDSLKRRDGDTDFVMEVGDQLRGFQDTFEVLKGAGRGGDDDASAFQAEPKQQQVPSPLNSPRVPRPLAGSMGTLASLDMGLVKRDLLELSSRDDGGVGCALLLQALRWRFEKGLSFQTRQSVLHGYIRNDILGVSSLVSGDPSLGLFHSLVLNPSPLVSEYAARFVNSMATHGRARRYLLGKGCIKTLCKTLLECGEEDSIGRQQVLGSLQKCSLKREAQDDMIRGGLVGWALDALRGHLREPLADYSLEYVTALLMNLCLRTEGKRKVEERMEVEEGTGEDTNSLEVLMKLMESHNMQVRQYANGAVYGLLQRVGVRERAVGMRADDRLREISKRSRANFRRQIAFILGLLISSAPEEPSD</sequence>
<comment type="caution">
    <text evidence="9">The sequence shown here is derived from an EMBL/GenBank/DDBJ whole genome shotgun (WGS) entry which is preliminary data.</text>
</comment>
<dbReference type="InterPro" id="IPR011989">
    <property type="entry name" value="ARM-like"/>
</dbReference>
<comment type="subcellular location">
    <subcellularLocation>
        <location evidence="2">Cytoplasm</location>
        <location evidence="2">Cytoskeleton</location>
        <location evidence="2">Cilium basal body</location>
    </subcellularLocation>
    <subcellularLocation>
        <location evidence="1">Cytoplasm</location>
        <location evidence="1">Cytoskeleton</location>
        <location evidence="1">Microtubule organizing center</location>
        <location evidence="1">Centrosome</location>
        <location evidence="1">Centriole</location>
    </subcellularLocation>
</comment>
<keyword evidence="10" id="KW-1185">Reference proteome</keyword>
<dbReference type="PANTHER" id="PTHR14881:SF4">
    <property type="entry name" value="LISH DOMAIN-CONTAINING PROTEIN ARMC9"/>
    <property type="match status" value="1"/>
</dbReference>
<keyword evidence="5" id="KW-0966">Cell projection</keyword>
<dbReference type="InterPro" id="IPR048959">
    <property type="entry name" value="ARMC9_ARM_dom"/>
</dbReference>
<dbReference type="Proteomes" id="UP001165082">
    <property type="component" value="Unassembled WGS sequence"/>
</dbReference>
<dbReference type="Pfam" id="PF21050">
    <property type="entry name" value="ARMC9_ARM"/>
    <property type="match status" value="1"/>
</dbReference>
<dbReference type="GO" id="GO:0097542">
    <property type="term" value="C:ciliary tip"/>
    <property type="evidence" value="ECO:0007669"/>
    <property type="project" value="TreeGrafter"/>
</dbReference>
<dbReference type="SUPFAM" id="SSF48371">
    <property type="entry name" value="ARM repeat"/>
    <property type="match status" value="1"/>
</dbReference>
<dbReference type="InterPro" id="IPR040369">
    <property type="entry name" value="ARMC9"/>
</dbReference>
<dbReference type="AlphaFoldDB" id="A0A9W7E0X2"/>